<name>A0A4W5PDN3_9TELE</name>
<dbReference type="Proteomes" id="UP000314982">
    <property type="component" value="Unassembled WGS sequence"/>
</dbReference>
<dbReference type="SUPFAM" id="SSF53649">
    <property type="entry name" value="Alkaline phosphatase-like"/>
    <property type="match status" value="1"/>
</dbReference>
<dbReference type="InterPro" id="IPR017850">
    <property type="entry name" value="Alkaline_phosphatase_core_sf"/>
</dbReference>
<dbReference type="AlphaFoldDB" id="A0A4W5PDN3"/>
<organism evidence="1 2">
    <name type="scientific">Hucho hucho</name>
    <name type="common">huchen</name>
    <dbReference type="NCBI Taxonomy" id="62062"/>
    <lineage>
        <taxon>Eukaryota</taxon>
        <taxon>Metazoa</taxon>
        <taxon>Chordata</taxon>
        <taxon>Craniata</taxon>
        <taxon>Vertebrata</taxon>
        <taxon>Euteleostomi</taxon>
        <taxon>Actinopterygii</taxon>
        <taxon>Neopterygii</taxon>
        <taxon>Teleostei</taxon>
        <taxon>Protacanthopterygii</taxon>
        <taxon>Salmoniformes</taxon>
        <taxon>Salmonidae</taxon>
        <taxon>Salmoninae</taxon>
        <taxon>Hucho</taxon>
    </lineage>
</organism>
<reference evidence="2" key="1">
    <citation type="submission" date="2018-06" db="EMBL/GenBank/DDBJ databases">
        <title>Genome assembly of Danube salmon.</title>
        <authorList>
            <person name="Macqueen D.J."/>
            <person name="Gundappa M.K."/>
        </authorList>
    </citation>
    <scope>NUCLEOTIDE SEQUENCE [LARGE SCALE GENOMIC DNA]</scope>
</reference>
<accession>A0A4W5PDN3</accession>
<dbReference type="GO" id="GO:0006506">
    <property type="term" value="P:GPI anchor biosynthetic process"/>
    <property type="evidence" value="ECO:0007669"/>
    <property type="project" value="InterPro"/>
</dbReference>
<proteinExistence type="predicted"/>
<keyword evidence="2" id="KW-1185">Reference proteome</keyword>
<reference evidence="1" key="2">
    <citation type="submission" date="2025-08" db="UniProtKB">
        <authorList>
            <consortium name="Ensembl"/>
        </authorList>
    </citation>
    <scope>IDENTIFICATION</scope>
</reference>
<sequence length="102" mass="11146">MAYRVWAEYHLLSDPEVVPQTDLVPTLPLLLGIPIPYSSVGQVLLPHLPADSQTGSAPAGLSQAEALWINAKQIFASVCAVGILRRHLMVWKVFALKLVFEA</sequence>
<dbReference type="GO" id="GO:0005789">
    <property type="term" value="C:endoplasmic reticulum membrane"/>
    <property type="evidence" value="ECO:0007669"/>
    <property type="project" value="TreeGrafter"/>
</dbReference>
<dbReference type="Gene3D" id="3.40.720.10">
    <property type="entry name" value="Alkaline Phosphatase, subunit A"/>
    <property type="match status" value="1"/>
</dbReference>
<dbReference type="Ensembl" id="ENSHHUT00000061774.1">
    <property type="protein sequence ID" value="ENSHHUP00000059730.1"/>
    <property type="gene ID" value="ENSHHUG00000035463.1"/>
</dbReference>
<dbReference type="GO" id="GO:0051377">
    <property type="term" value="F:mannose-ethanolamine phosphotransferase activity"/>
    <property type="evidence" value="ECO:0007669"/>
    <property type="project" value="TreeGrafter"/>
</dbReference>
<evidence type="ECO:0000313" key="2">
    <source>
        <dbReference type="Proteomes" id="UP000314982"/>
    </source>
</evidence>
<reference evidence="1" key="3">
    <citation type="submission" date="2025-09" db="UniProtKB">
        <authorList>
            <consortium name="Ensembl"/>
        </authorList>
    </citation>
    <scope>IDENTIFICATION</scope>
</reference>
<protein>
    <submittedName>
        <fullName evidence="1">Uncharacterized protein</fullName>
    </submittedName>
</protein>
<dbReference type="InterPro" id="IPR039524">
    <property type="entry name" value="PIGO/GPI13"/>
</dbReference>
<dbReference type="STRING" id="62062.ENSHHUP00000059730"/>
<dbReference type="PANTHER" id="PTHR23071">
    <property type="entry name" value="PHOSPHATIDYLINOSITOL GLYCAN"/>
    <property type="match status" value="1"/>
</dbReference>
<dbReference type="PANTHER" id="PTHR23071:SF1">
    <property type="entry name" value="GPI ETHANOLAMINE PHOSPHATE TRANSFERASE 3"/>
    <property type="match status" value="1"/>
</dbReference>
<evidence type="ECO:0000313" key="1">
    <source>
        <dbReference type="Ensembl" id="ENSHHUP00000059730.1"/>
    </source>
</evidence>